<protein>
    <submittedName>
        <fullName evidence="2">Lipoprotein</fullName>
    </submittedName>
</protein>
<organism evidence="2 3">
    <name type="scientific">Providencia alcalifaciens 205/92</name>
    <dbReference type="NCBI Taxonomy" id="1256988"/>
    <lineage>
        <taxon>Bacteria</taxon>
        <taxon>Pseudomonadati</taxon>
        <taxon>Pseudomonadota</taxon>
        <taxon>Gammaproteobacteria</taxon>
        <taxon>Enterobacterales</taxon>
        <taxon>Morganellaceae</taxon>
        <taxon>Providencia</taxon>
    </lineage>
</organism>
<keyword evidence="2" id="KW-0449">Lipoprotein</keyword>
<keyword evidence="1" id="KW-0732">Signal</keyword>
<evidence type="ECO:0000313" key="3">
    <source>
        <dbReference type="Proteomes" id="UP000022311"/>
    </source>
</evidence>
<gene>
    <name evidence="2" type="ORF">HMPREF1563_1622</name>
</gene>
<dbReference type="GeneID" id="57292682"/>
<feature type="chain" id="PRO_5043831076" evidence="1">
    <location>
        <begin position="20"/>
        <end position="295"/>
    </location>
</feature>
<dbReference type="AlphaFoldDB" id="A0AAV3M747"/>
<evidence type="ECO:0000313" key="2">
    <source>
        <dbReference type="EMBL" id="EUD11390.1"/>
    </source>
</evidence>
<feature type="signal peptide" evidence="1">
    <location>
        <begin position="1"/>
        <end position="19"/>
    </location>
</feature>
<reference evidence="2 3" key="1">
    <citation type="submission" date="2014-01" db="EMBL/GenBank/DDBJ databases">
        <authorList>
            <person name="Durkin A.S."/>
            <person name="McCorrison J."/>
            <person name="Torralba M."/>
            <person name="Gillis M."/>
            <person name="Haft D.H."/>
            <person name="Methe B."/>
            <person name="Sutton G."/>
            <person name="Nelson K.E."/>
        </authorList>
    </citation>
    <scope>NUCLEOTIDE SEQUENCE [LARGE SCALE GENOMIC DNA]</scope>
    <source>
        <strain evidence="2 3">205/92</strain>
    </source>
</reference>
<comment type="caution">
    <text evidence="2">The sequence shown here is derived from an EMBL/GenBank/DDBJ whole genome shotgun (WGS) entry which is preliminary data.</text>
</comment>
<dbReference type="Proteomes" id="UP000022311">
    <property type="component" value="Unassembled WGS sequence"/>
</dbReference>
<sequence>MNAILKVSLLTTAMLLVTACGDLDIMGNKGKFYYSNPTEKTISFKVDGKEYRVEPNQFGSVALASGEHTLEDALGHTTTFMVFEHNSGGILNPNHGVYYTFSEVYTDQHDYKGYQPTQYDVTIYGHELTLPIKSSNATVIDGNLFRCTYPIGKALPGAVNKQYKQEDIKSKCFDQSELIEYFANVHDQNLVPNTPQNEENNSISQHLSYQVPEVTFSDPQVQTVANEIVALTETLKHADKVDIHQDLNKQYHQLTVQLVETFTQSPSSQIAAEYIKLNKFIKQINQIRNYGVWVR</sequence>
<accession>A0AAV3M747</accession>
<dbReference type="RefSeq" id="WP_006659358.1">
    <property type="nucleotide sequence ID" value="NZ_JALD01000042.1"/>
</dbReference>
<evidence type="ECO:0000256" key="1">
    <source>
        <dbReference type="SAM" id="SignalP"/>
    </source>
</evidence>
<dbReference type="PROSITE" id="PS51257">
    <property type="entry name" value="PROKAR_LIPOPROTEIN"/>
    <property type="match status" value="1"/>
</dbReference>
<dbReference type="EMBL" id="JALD01000042">
    <property type="protein sequence ID" value="EUD11390.1"/>
    <property type="molecule type" value="Genomic_DNA"/>
</dbReference>
<proteinExistence type="predicted"/>
<name>A0AAV3M747_9GAMM</name>